<keyword evidence="2" id="KW-0539">Nucleus</keyword>
<sequence length="432" mass="48761">TPVSSLSLDPFDLPSLPRCLLTISASLRVSWSRMDLRPLGYHSSPTALTRTVQSILSPCLYPGYHDGPSSSACWHSWPKTAVEINKEGPLKEEEDGEPIKSLEEGLLIKDGDEETAIKSEEDQLNITDDEEKPSAGILDHYSETVDTVARNKAMHGKSRMAKPKRNMPQKRRVKKEKVKVKKRRLCANPVLLKAPLIVNEQLMTRQSNGRDQMWWFVLKILMNPANVDIAAWTGHYYSFRVIDKECFTQMWCDYNHRSRKIAWSSVCRAMRLCYGEKGILTPVSQLQRLWAFVVDISIPLKMTREVIQQYIDLHKVTPPIPITFNDNNPFIPLPDVCNDSAKETKTNSSSTCVPFANFEYPLFNLDALSLPPPPPSPLILSPRKLGSDNLLLPSSPLSSEAFSDKASLLSPISSPYWLPAPVSSVFSPYFRY</sequence>
<dbReference type="InterPro" id="IPR036390">
    <property type="entry name" value="WH_DNA-bd_sf"/>
</dbReference>
<dbReference type="GO" id="GO:0043565">
    <property type="term" value="F:sequence-specific DNA binding"/>
    <property type="evidence" value="ECO:0007669"/>
    <property type="project" value="InterPro"/>
</dbReference>
<evidence type="ECO:0000256" key="1">
    <source>
        <dbReference type="ARBA" id="ARBA00005562"/>
    </source>
</evidence>
<dbReference type="GO" id="GO:0003700">
    <property type="term" value="F:DNA-binding transcription factor activity"/>
    <property type="evidence" value="ECO:0007669"/>
    <property type="project" value="InterPro"/>
</dbReference>
<feature type="non-terminal residue" evidence="4">
    <location>
        <position position="1"/>
    </location>
</feature>
<accession>A0AAN4ZF93</accession>
<evidence type="ECO:0000256" key="2">
    <source>
        <dbReference type="RuleBase" id="RU004019"/>
    </source>
</evidence>
<dbReference type="AlphaFoldDB" id="A0AAN4ZF93"/>
<evidence type="ECO:0000313" key="5">
    <source>
        <dbReference type="Proteomes" id="UP001328107"/>
    </source>
</evidence>
<organism evidence="4 5">
    <name type="scientific">Pristionchus mayeri</name>
    <dbReference type="NCBI Taxonomy" id="1317129"/>
    <lineage>
        <taxon>Eukaryota</taxon>
        <taxon>Metazoa</taxon>
        <taxon>Ecdysozoa</taxon>
        <taxon>Nematoda</taxon>
        <taxon>Chromadorea</taxon>
        <taxon>Rhabditida</taxon>
        <taxon>Rhabditina</taxon>
        <taxon>Diplogasteromorpha</taxon>
        <taxon>Diplogasteroidea</taxon>
        <taxon>Neodiplogasteridae</taxon>
        <taxon>Pristionchus</taxon>
    </lineage>
</organism>
<keyword evidence="5" id="KW-1185">Reference proteome</keyword>
<proteinExistence type="inferred from homology"/>
<dbReference type="EMBL" id="BTRK01000002">
    <property type="protein sequence ID" value="GMR36717.1"/>
    <property type="molecule type" value="Genomic_DNA"/>
</dbReference>
<evidence type="ECO:0000259" key="3">
    <source>
        <dbReference type="PROSITE" id="PS50061"/>
    </source>
</evidence>
<comment type="caution">
    <text evidence="4">The sequence shown here is derived from an EMBL/GenBank/DDBJ whole genome shotgun (WGS) entry which is preliminary data.</text>
</comment>
<keyword evidence="2" id="KW-0238">DNA-binding</keyword>
<reference evidence="5" key="1">
    <citation type="submission" date="2022-10" db="EMBL/GenBank/DDBJ databases">
        <title>Genome assembly of Pristionchus species.</title>
        <authorList>
            <person name="Yoshida K."/>
            <person name="Sommer R.J."/>
        </authorList>
    </citation>
    <scope>NUCLEOTIDE SEQUENCE [LARGE SCALE GENOMIC DNA]</scope>
    <source>
        <strain evidence="5">RS5460</strain>
    </source>
</reference>
<dbReference type="InterPro" id="IPR000418">
    <property type="entry name" value="Ets_dom"/>
</dbReference>
<comment type="similarity">
    <text evidence="1 2">Belongs to the ETS family.</text>
</comment>
<dbReference type="InterPro" id="IPR036388">
    <property type="entry name" value="WH-like_DNA-bd_sf"/>
</dbReference>
<evidence type="ECO:0000313" key="4">
    <source>
        <dbReference type="EMBL" id="GMR36717.1"/>
    </source>
</evidence>
<feature type="domain" description="ETS" evidence="3">
    <location>
        <begin position="211"/>
        <end position="293"/>
    </location>
</feature>
<dbReference type="SUPFAM" id="SSF46785">
    <property type="entry name" value="Winged helix' DNA-binding domain"/>
    <property type="match status" value="1"/>
</dbReference>
<gene>
    <name evidence="4" type="ORF">PMAYCL1PPCAC_06912</name>
</gene>
<name>A0AAN4ZF93_9BILA</name>
<dbReference type="GO" id="GO:0005634">
    <property type="term" value="C:nucleus"/>
    <property type="evidence" value="ECO:0007669"/>
    <property type="project" value="UniProtKB-SubCell"/>
</dbReference>
<protein>
    <recommendedName>
        <fullName evidence="3">ETS domain-containing protein</fullName>
    </recommendedName>
</protein>
<comment type="subcellular location">
    <subcellularLocation>
        <location evidence="2">Nucleus</location>
    </subcellularLocation>
</comment>
<dbReference type="Pfam" id="PF00178">
    <property type="entry name" value="Ets"/>
    <property type="match status" value="1"/>
</dbReference>
<dbReference type="Gene3D" id="1.10.10.10">
    <property type="entry name" value="Winged helix-like DNA-binding domain superfamily/Winged helix DNA-binding domain"/>
    <property type="match status" value="1"/>
</dbReference>
<dbReference type="PROSITE" id="PS50061">
    <property type="entry name" value="ETS_DOMAIN_3"/>
    <property type="match status" value="1"/>
</dbReference>
<dbReference type="Proteomes" id="UP001328107">
    <property type="component" value="Unassembled WGS sequence"/>
</dbReference>